<name>J3N9B7_ORYBR</name>
<dbReference type="PANTHER" id="PTHR42733">
    <property type="entry name" value="DJ-1 PROTEIN"/>
    <property type="match status" value="1"/>
</dbReference>
<feature type="compositionally biased region" description="Basic residues" evidence="1">
    <location>
        <begin position="274"/>
        <end position="289"/>
    </location>
</feature>
<feature type="compositionally biased region" description="Basic and acidic residues" evidence="1">
    <location>
        <begin position="246"/>
        <end position="273"/>
    </location>
</feature>
<dbReference type="SUPFAM" id="SSF52317">
    <property type="entry name" value="Class I glutamine amidotransferase-like"/>
    <property type="match status" value="1"/>
</dbReference>
<dbReference type="InterPro" id="IPR006286">
    <property type="entry name" value="C56_PfpI-like"/>
</dbReference>
<organism evidence="2">
    <name type="scientific">Oryza brachyantha</name>
    <name type="common">malo sina</name>
    <dbReference type="NCBI Taxonomy" id="4533"/>
    <lineage>
        <taxon>Eukaryota</taxon>
        <taxon>Viridiplantae</taxon>
        <taxon>Streptophyta</taxon>
        <taxon>Embryophyta</taxon>
        <taxon>Tracheophyta</taxon>
        <taxon>Spermatophyta</taxon>
        <taxon>Magnoliopsida</taxon>
        <taxon>Liliopsida</taxon>
        <taxon>Poales</taxon>
        <taxon>Poaceae</taxon>
        <taxon>BOP clade</taxon>
        <taxon>Oryzoideae</taxon>
        <taxon>Oryzeae</taxon>
        <taxon>Oryzinae</taxon>
        <taxon>Oryza</taxon>
    </lineage>
</organism>
<keyword evidence="3" id="KW-1185">Reference proteome</keyword>
<dbReference type="EnsemblPlants" id="OB11G24030.1">
    <property type="protein sequence ID" value="OB11G24030.1"/>
    <property type="gene ID" value="OB11G24030"/>
</dbReference>
<proteinExistence type="predicted"/>
<dbReference type="Gramene" id="OB11G24030.1">
    <property type="protein sequence ID" value="OB11G24030.1"/>
    <property type="gene ID" value="OB11G24030"/>
</dbReference>
<sequence length="298" mass="32137">MAPPCKKVLMLCGDYMEDYEAAVPFYALAALGVSVDCVAPGKVPGDACLTAVHDFLGHELYTELPGSGGIKVSGFAPAPGPPVRRCPAASDCLAPADFTAANPWCYDALVVPGGSMRHVVELAGGRWVEPEQFGLCFADRHVLSATGWPAHGENIIRELISCAPWRRASTARPSSSSAPYMRLYMSLSLATVNTYPTIHARCRRRRLTPVMLNAGLRGERAVRGAGRRGLPRRGGVPDEAQGRAVRHGDPRRGGAEHDGRREARPQLRGDHGLGRRRRRPVRLRRRAGRPRAGAAGDA</sequence>
<evidence type="ECO:0000313" key="3">
    <source>
        <dbReference type="Proteomes" id="UP000006038"/>
    </source>
</evidence>
<protein>
    <submittedName>
        <fullName evidence="2">Uncharacterized protein</fullName>
    </submittedName>
</protein>
<dbReference type="Proteomes" id="UP000006038">
    <property type="component" value="Chromosome 11"/>
</dbReference>
<dbReference type="InterPro" id="IPR029062">
    <property type="entry name" value="Class_I_gatase-like"/>
</dbReference>
<evidence type="ECO:0000313" key="2">
    <source>
        <dbReference type="EnsemblPlants" id="OB11G24030.1"/>
    </source>
</evidence>
<accession>J3N9B7</accession>
<feature type="region of interest" description="Disordered" evidence="1">
    <location>
        <begin position="223"/>
        <end position="298"/>
    </location>
</feature>
<dbReference type="AlphaFoldDB" id="J3N9B7"/>
<dbReference type="PANTHER" id="PTHR42733:SF2">
    <property type="entry name" value="DJ-1_THIJ_PFPI FAMILY PROTEIN"/>
    <property type="match status" value="1"/>
</dbReference>
<dbReference type="HOGENOM" id="CLU_934999_0_0_1"/>
<reference evidence="2" key="1">
    <citation type="journal article" date="2013" name="Nat. Commun.">
        <title>Whole-genome sequencing of Oryza brachyantha reveals mechanisms underlying Oryza genome evolution.</title>
        <authorList>
            <person name="Chen J."/>
            <person name="Huang Q."/>
            <person name="Gao D."/>
            <person name="Wang J."/>
            <person name="Lang Y."/>
            <person name="Liu T."/>
            <person name="Li B."/>
            <person name="Bai Z."/>
            <person name="Luis Goicoechea J."/>
            <person name="Liang C."/>
            <person name="Chen C."/>
            <person name="Zhang W."/>
            <person name="Sun S."/>
            <person name="Liao Y."/>
            <person name="Zhang X."/>
            <person name="Yang L."/>
            <person name="Song C."/>
            <person name="Wang M."/>
            <person name="Shi J."/>
            <person name="Liu G."/>
            <person name="Liu J."/>
            <person name="Zhou H."/>
            <person name="Zhou W."/>
            <person name="Yu Q."/>
            <person name="An N."/>
            <person name="Chen Y."/>
            <person name="Cai Q."/>
            <person name="Wang B."/>
            <person name="Liu B."/>
            <person name="Min J."/>
            <person name="Huang Y."/>
            <person name="Wu H."/>
            <person name="Li Z."/>
            <person name="Zhang Y."/>
            <person name="Yin Y."/>
            <person name="Song W."/>
            <person name="Jiang J."/>
            <person name="Jackson S.A."/>
            <person name="Wing R.A."/>
            <person name="Wang J."/>
            <person name="Chen M."/>
        </authorList>
    </citation>
    <scope>NUCLEOTIDE SEQUENCE [LARGE SCALE GENOMIC DNA]</scope>
    <source>
        <strain evidence="2">cv. IRGC 101232</strain>
    </source>
</reference>
<dbReference type="Gene3D" id="3.40.50.880">
    <property type="match status" value="1"/>
</dbReference>
<reference evidence="2" key="2">
    <citation type="submission" date="2013-04" db="UniProtKB">
        <authorList>
            <consortium name="EnsemblPlants"/>
        </authorList>
    </citation>
    <scope>IDENTIFICATION</scope>
</reference>
<evidence type="ECO:0000256" key="1">
    <source>
        <dbReference type="SAM" id="MobiDB-lite"/>
    </source>
</evidence>
<dbReference type="eggNOG" id="KOG2764">
    <property type="taxonomic scope" value="Eukaryota"/>
</dbReference>
<dbReference type="STRING" id="4533.J3N9B7"/>